<dbReference type="RefSeq" id="WP_147647250.1">
    <property type="nucleotide sequence ID" value="NZ_CP042806.1"/>
</dbReference>
<dbReference type="InterPro" id="IPR025857">
    <property type="entry name" value="MacB_PCD"/>
</dbReference>
<dbReference type="PANTHER" id="PTHR30572">
    <property type="entry name" value="MEMBRANE COMPONENT OF TRANSPORTER-RELATED"/>
    <property type="match status" value="1"/>
</dbReference>
<keyword evidence="2" id="KW-1003">Cell membrane</keyword>
<evidence type="ECO:0000259" key="8">
    <source>
        <dbReference type="Pfam" id="PF02687"/>
    </source>
</evidence>
<evidence type="ECO:0000256" key="4">
    <source>
        <dbReference type="ARBA" id="ARBA00022989"/>
    </source>
</evidence>
<feature type="domain" description="MacB-like periplasmic core" evidence="9">
    <location>
        <begin position="563"/>
        <end position="714"/>
    </location>
</feature>
<name>A0A5B9EBJ7_9BACT</name>
<feature type="domain" description="MacB-like periplasmic core" evidence="9">
    <location>
        <begin position="98"/>
        <end position="324"/>
    </location>
</feature>
<feature type="transmembrane region" description="Helical" evidence="7">
    <location>
        <begin position="771"/>
        <end position="792"/>
    </location>
</feature>
<dbReference type="OrthoDB" id="101289at2"/>
<feature type="transmembrane region" description="Helical" evidence="7">
    <location>
        <begin position="828"/>
        <end position="850"/>
    </location>
</feature>
<feature type="transmembrane region" description="Helical" evidence="7">
    <location>
        <begin position="425"/>
        <end position="449"/>
    </location>
</feature>
<dbReference type="InterPro" id="IPR017800">
    <property type="entry name" value="ADOP"/>
</dbReference>
<evidence type="ECO:0000256" key="7">
    <source>
        <dbReference type="SAM" id="Phobius"/>
    </source>
</evidence>
<dbReference type="InterPro" id="IPR047928">
    <property type="entry name" value="Perm_prefix_1"/>
</dbReference>
<dbReference type="InterPro" id="IPR003838">
    <property type="entry name" value="ABC3_permease_C"/>
</dbReference>
<evidence type="ECO:0000256" key="5">
    <source>
        <dbReference type="ARBA" id="ARBA00023136"/>
    </source>
</evidence>
<dbReference type="Pfam" id="PF02687">
    <property type="entry name" value="FtsX"/>
    <property type="match status" value="2"/>
</dbReference>
<feature type="domain" description="ABC3 transporter permease C-terminal" evidence="8">
    <location>
        <begin position="778"/>
        <end position="891"/>
    </location>
</feature>
<evidence type="ECO:0000256" key="1">
    <source>
        <dbReference type="ARBA" id="ARBA00004651"/>
    </source>
</evidence>
<dbReference type="InterPro" id="IPR050250">
    <property type="entry name" value="Macrolide_Exporter_MacB"/>
</dbReference>
<accession>A0A5B9EBJ7</accession>
<evidence type="ECO:0000256" key="3">
    <source>
        <dbReference type="ARBA" id="ARBA00022692"/>
    </source>
</evidence>
<feature type="domain" description="ABC3 transporter permease C-terminal" evidence="8">
    <location>
        <begin position="379"/>
        <end position="493"/>
    </location>
</feature>
<dbReference type="EMBL" id="CP042806">
    <property type="protein sequence ID" value="QEE28060.1"/>
    <property type="molecule type" value="Genomic_DNA"/>
</dbReference>
<feature type="transmembrane region" description="Helical" evidence="7">
    <location>
        <begin position="520"/>
        <end position="540"/>
    </location>
</feature>
<feature type="transmembrane region" description="Helical" evidence="7">
    <location>
        <begin position="469"/>
        <end position="490"/>
    </location>
</feature>
<dbReference type="PANTHER" id="PTHR30572:SF4">
    <property type="entry name" value="ABC TRANSPORTER PERMEASE YTRF"/>
    <property type="match status" value="1"/>
</dbReference>
<dbReference type="AlphaFoldDB" id="A0A5B9EBJ7"/>
<protein>
    <submittedName>
        <fullName evidence="10">FtsX-like permease family protein</fullName>
    </submittedName>
</protein>
<reference evidence="10 11" key="1">
    <citation type="submission" date="2019-08" db="EMBL/GenBank/DDBJ databases">
        <title>Complete genome sequence of Terriglobus albidus strain ORNL.</title>
        <authorList>
            <person name="Podar M."/>
        </authorList>
    </citation>
    <scope>NUCLEOTIDE SEQUENCE [LARGE SCALE GENOMIC DNA]</scope>
    <source>
        <strain evidence="10 11">ORNL</strain>
    </source>
</reference>
<keyword evidence="5 7" id="KW-0472">Membrane</keyword>
<organism evidence="10 11">
    <name type="scientific">Terriglobus albidus</name>
    <dbReference type="NCBI Taxonomy" id="1592106"/>
    <lineage>
        <taxon>Bacteria</taxon>
        <taxon>Pseudomonadati</taxon>
        <taxon>Acidobacteriota</taxon>
        <taxon>Terriglobia</taxon>
        <taxon>Terriglobales</taxon>
        <taxon>Acidobacteriaceae</taxon>
        <taxon>Terriglobus</taxon>
    </lineage>
</organism>
<feature type="transmembrane region" description="Helical" evidence="7">
    <location>
        <begin position="370"/>
        <end position="394"/>
    </location>
</feature>
<evidence type="ECO:0000256" key="2">
    <source>
        <dbReference type="ARBA" id="ARBA00022475"/>
    </source>
</evidence>
<evidence type="ECO:0000256" key="6">
    <source>
        <dbReference type="ARBA" id="ARBA00038076"/>
    </source>
</evidence>
<keyword evidence="11" id="KW-1185">Reference proteome</keyword>
<keyword evidence="4 7" id="KW-1133">Transmembrane helix</keyword>
<feature type="transmembrane region" description="Helical" evidence="7">
    <location>
        <begin position="862"/>
        <end position="884"/>
    </location>
</feature>
<dbReference type="GO" id="GO:0005886">
    <property type="term" value="C:plasma membrane"/>
    <property type="evidence" value="ECO:0007669"/>
    <property type="project" value="UniProtKB-SubCell"/>
</dbReference>
<dbReference type="KEGG" id="talb:FTW19_08690"/>
<evidence type="ECO:0000313" key="11">
    <source>
        <dbReference type="Proteomes" id="UP000321820"/>
    </source>
</evidence>
<dbReference type="NCBIfam" id="NF038403">
    <property type="entry name" value="perm_prefix_1"/>
    <property type="match status" value="1"/>
</dbReference>
<keyword evidence="3 7" id="KW-0812">Transmembrane</keyword>
<dbReference type="GO" id="GO:0022857">
    <property type="term" value="F:transmembrane transporter activity"/>
    <property type="evidence" value="ECO:0007669"/>
    <property type="project" value="TreeGrafter"/>
</dbReference>
<proteinExistence type="inferred from homology"/>
<evidence type="ECO:0000259" key="9">
    <source>
        <dbReference type="Pfam" id="PF12704"/>
    </source>
</evidence>
<comment type="similarity">
    <text evidence="6">Belongs to the ABC-4 integral membrane protein family.</text>
</comment>
<sequence length="898" mass="98021">MLPAISAFFGRLRSLFRKRRMDREMSEELEFHRERLREKYLQEGMSESAAERAARVRLGDARRWQERLREVWSFRLLEELMRDVRFSLRLLWKSPGFTAVAMATLALGVSANTAVFALIDSLLLRPLPVPAAHEMVVLDLLEDGSRPGTSFCTPFFRSLEGQSDVFQNVFAFVNDTLQVRADSGNVSVHGVMVSGQYFAAMQVKPLLGRYLTPADDKEGGSPSGFAVVISEQFWKSWFDGASDVIGRKLTIANVPFTVVGVMPKRFMGADPTQQPQIYAPMSADPIIDAPRDHLHGGTHAWWLTVMARLRPSVELDKANAALQAVSTSVLLASGGEPEWIKDEEMHHFRLAAESGSNGFAYVRSVFRKPLLTMFAMCGGLLLLACLNLASLLLARGAVRERELATRRALGATRARLVRQLMIESLLLAALGTGLGVALAPMVSHALAAMLSGGNGPDSMVLDASADWRLYGFAAAVALIASVLIGLVPALRATDGDLNEQIKNGQHAQQRHARAKLIPRLLMISQVALALILVSGAALLATSLVRLYRTGLGFDPHGVVNIAFSMDKQQLDGDQLMEIYRQIEVGLKAAPGVKEVSFQSIVPLSHRNWNGTYSTPGGVRQLIWLNSVGPEYFHTMRIAVEQGRTFTWSDSKASGMKIILNRSAAKRFFPKGDVVGRQIIDHDKGVYEVVAVVGDAKYRDVRGPATPAGYVPIQQDPQKKPSLNAVVRVDGPWAPLVPFSRELAARLAPSIPAPVIRPMDDVIDTSISTERMMALLGVFFAGCSLLVTAIGLYGTLSYTTARRTNEIGIRIALGARRLRVMMMVFRENAVLVVIGSGAGLAVAVSLSTILTSFLYETSTRDPWILAAATVTLVCVASAASILPALRASWIDPMQAIRAE</sequence>
<gene>
    <name evidence="10" type="ORF">FTW19_08690</name>
</gene>
<evidence type="ECO:0000313" key="10">
    <source>
        <dbReference type="EMBL" id="QEE28060.1"/>
    </source>
</evidence>
<dbReference type="Pfam" id="PF12704">
    <property type="entry name" value="MacB_PCD"/>
    <property type="match status" value="2"/>
</dbReference>
<comment type="subcellular location">
    <subcellularLocation>
        <location evidence="1">Cell membrane</location>
        <topology evidence="1">Multi-pass membrane protein</topology>
    </subcellularLocation>
</comment>
<dbReference type="Proteomes" id="UP000321820">
    <property type="component" value="Chromosome"/>
</dbReference>
<dbReference type="NCBIfam" id="TIGR03434">
    <property type="entry name" value="ADOP"/>
    <property type="match status" value="1"/>
</dbReference>